<reference evidence="2 3" key="1">
    <citation type="submission" date="2021-07" db="EMBL/GenBank/DDBJ databases">
        <title>The Aristolochia fimbriata genome: insights into angiosperm evolution, floral development and chemical biosynthesis.</title>
        <authorList>
            <person name="Jiao Y."/>
        </authorList>
    </citation>
    <scope>NUCLEOTIDE SEQUENCE [LARGE SCALE GENOMIC DNA]</scope>
    <source>
        <strain evidence="2">IBCAS-2021</strain>
        <tissue evidence="2">Leaf</tissue>
    </source>
</reference>
<feature type="region of interest" description="Disordered" evidence="1">
    <location>
        <begin position="575"/>
        <end position="641"/>
    </location>
</feature>
<accession>A0AAV7EEU9</accession>
<dbReference type="Proteomes" id="UP000825729">
    <property type="component" value="Unassembled WGS sequence"/>
</dbReference>
<feature type="compositionally biased region" description="Polar residues" evidence="1">
    <location>
        <begin position="618"/>
        <end position="629"/>
    </location>
</feature>
<keyword evidence="3" id="KW-1185">Reference proteome</keyword>
<sequence>MTLLCFLLDLPSIPPPLLRDLKQCLMQLANLYAISYGGDERKSTPLQDRIGLCYFQKNKNSSSDELKLAYIPRGNFSLRDFHRAVTNLPTDGFSVDSIELRENRSEDLEKNLSRLLSKELLYSWGFKDILRKVIFTCSCLPRIVDPIRKILMEAAEQCVSLEFLMLAQEVYDDMSDNMKEFSNSISEHDNCLLGRCFPGDTWALAGLVKRWVQEVKDEVEDTRQVTFIFKRKLFGCTNQLRCSLFSFTNQIADGFDSCQACRCHGKPTKGSKEEKCDTSCPITDHKLGESDLVDNAVRVGEHTLLLLPSFQSCGKLRSVASPINFTILERTNLASLSEAVIVGNSYTVTPMQCHEMEAASDDNSNPELNVQIFHGLSRALHSMDQGLVCSSNCNIETMKEATFQCFYILLPSEKGPMLLRRVAGAEEILLVPDSTGMDCSVSKEIQDSIQASLTQMEVREFNPLLHERGFHTKLNCLVKESLHFRSIPNSPKAEKNQPAPIQPLLMSESFSKENSELSQTTEADREGAKVAKEWEQLIVHEIRVSVLPMSPSIPSVGHSLLTSDSKPLDERTSRILERLEPPKKPKSGRHSPSILTNARKEVSGPIKKPLVPFEPNRGTDQGMSFSQPMKPTFQKLKRKLK</sequence>
<dbReference type="PANTHER" id="PTHR38390">
    <property type="entry name" value="OS01G0103900 PROTEIN"/>
    <property type="match status" value="1"/>
</dbReference>
<organism evidence="2 3">
    <name type="scientific">Aristolochia fimbriata</name>
    <name type="common">White veined hardy Dutchman's pipe vine</name>
    <dbReference type="NCBI Taxonomy" id="158543"/>
    <lineage>
        <taxon>Eukaryota</taxon>
        <taxon>Viridiplantae</taxon>
        <taxon>Streptophyta</taxon>
        <taxon>Embryophyta</taxon>
        <taxon>Tracheophyta</taxon>
        <taxon>Spermatophyta</taxon>
        <taxon>Magnoliopsida</taxon>
        <taxon>Magnoliidae</taxon>
        <taxon>Piperales</taxon>
        <taxon>Aristolochiaceae</taxon>
        <taxon>Aristolochia</taxon>
    </lineage>
</organism>
<evidence type="ECO:0000313" key="2">
    <source>
        <dbReference type="EMBL" id="KAG9447350.1"/>
    </source>
</evidence>
<dbReference type="EMBL" id="JAINDJ010000005">
    <property type="protein sequence ID" value="KAG9447350.1"/>
    <property type="molecule type" value="Genomic_DNA"/>
</dbReference>
<dbReference type="AlphaFoldDB" id="A0AAV7EEU9"/>
<name>A0AAV7EEU9_ARIFI</name>
<dbReference type="PANTHER" id="PTHR38390:SF2">
    <property type="entry name" value="OS01G0103900 PROTEIN"/>
    <property type="match status" value="1"/>
</dbReference>
<gene>
    <name evidence="2" type="ORF">H6P81_013478</name>
</gene>
<evidence type="ECO:0000256" key="1">
    <source>
        <dbReference type="SAM" id="MobiDB-lite"/>
    </source>
</evidence>
<evidence type="ECO:0000313" key="3">
    <source>
        <dbReference type="Proteomes" id="UP000825729"/>
    </source>
</evidence>
<comment type="caution">
    <text evidence="2">The sequence shown here is derived from an EMBL/GenBank/DDBJ whole genome shotgun (WGS) entry which is preliminary data.</text>
</comment>
<proteinExistence type="predicted"/>
<protein>
    <submittedName>
        <fullName evidence="2">Uncharacterized protein</fullName>
    </submittedName>
</protein>